<evidence type="ECO:0000256" key="1">
    <source>
        <dbReference type="SAM" id="Phobius"/>
    </source>
</evidence>
<proteinExistence type="predicted"/>
<keyword evidence="2" id="KW-0732">Signal</keyword>
<feature type="transmembrane region" description="Helical" evidence="1">
    <location>
        <begin position="66"/>
        <end position="86"/>
    </location>
</feature>
<organism evidence="3 4">
    <name type="scientific">Massilia solisilvae</name>
    <dbReference type="NCBI Taxonomy" id="1811225"/>
    <lineage>
        <taxon>Bacteria</taxon>
        <taxon>Pseudomonadati</taxon>
        <taxon>Pseudomonadota</taxon>
        <taxon>Betaproteobacteria</taxon>
        <taxon>Burkholderiales</taxon>
        <taxon>Oxalobacteraceae</taxon>
        <taxon>Telluria group</taxon>
        <taxon>Massilia</taxon>
    </lineage>
</organism>
<gene>
    <name evidence="3" type="ORF">NX773_23130</name>
</gene>
<dbReference type="RefSeq" id="WP_258858587.1">
    <property type="nucleotide sequence ID" value="NZ_JANUGV010000013.1"/>
</dbReference>
<keyword evidence="4" id="KW-1185">Reference proteome</keyword>
<accession>A0ABT2BT67</accession>
<keyword evidence="1" id="KW-0812">Transmembrane</keyword>
<name>A0ABT2BT67_9BURK</name>
<dbReference type="EMBL" id="JANUGV010000013">
    <property type="protein sequence ID" value="MCS0611058.1"/>
    <property type="molecule type" value="Genomic_DNA"/>
</dbReference>
<feature type="signal peptide" evidence="2">
    <location>
        <begin position="1"/>
        <end position="24"/>
    </location>
</feature>
<keyword evidence="1" id="KW-1133">Transmembrane helix</keyword>
<reference evidence="3 4" key="1">
    <citation type="submission" date="2022-08" db="EMBL/GenBank/DDBJ databases">
        <title>Reclassification of Massilia species as members of the genera Telluria, Duganella, Pseudoduganella, Mokoshia gen. nov. and Zemynaea gen. nov. using orthogonal and non-orthogonal genome-based approaches.</title>
        <authorList>
            <person name="Bowman J.P."/>
        </authorList>
    </citation>
    <scope>NUCLEOTIDE SEQUENCE [LARGE SCALE GENOMIC DNA]</scope>
    <source>
        <strain evidence="3 4">JCM 31607</strain>
    </source>
</reference>
<evidence type="ECO:0000256" key="2">
    <source>
        <dbReference type="SAM" id="SignalP"/>
    </source>
</evidence>
<evidence type="ECO:0000313" key="4">
    <source>
        <dbReference type="Proteomes" id="UP001205861"/>
    </source>
</evidence>
<feature type="chain" id="PRO_5046939884" evidence="2">
    <location>
        <begin position="25"/>
        <end position="125"/>
    </location>
</feature>
<comment type="caution">
    <text evidence="3">The sequence shown here is derived from an EMBL/GenBank/DDBJ whole genome shotgun (WGS) entry which is preliminary data.</text>
</comment>
<keyword evidence="1" id="KW-0472">Membrane</keyword>
<feature type="transmembrane region" description="Helical" evidence="1">
    <location>
        <begin position="40"/>
        <end position="59"/>
    </location>
</feature>
<dbReference type="Proteomes" id="UP001205861">
    <property type="component" value="Unassembled WGS sequence"/>
</dbReference>
<feature type="transmembrane region" description="Helical" evidence="1">
    <location>
        <begin position="92"/>
        <end position="110"/>
    </location>
</feature>
<evidence type="ECO:0000313" key="3">
    <source>
        <dbReference type="EMBL" id="MCS0611058.1"/>
    </source>
</evidence>
<protein>
    <submittedName>
        <fullName evidence="3">Uncharacterized protein</fullName>
    </submittedName>
</protein>
<sequence length="125" mass="13049">MKKYAPWIILLLVAAASWALFAHADIWTVDIDGERIDGPLGALLGLAFAGGGTLIAGFVMLVVGAVLAVVFAGVGVILLGVLGMGALALAAMISPLLLPLLLPLAIIWFFTKRAKKQRMLAEQAV</sequence>